<dbReference type="Pfam" id="PF13401">
    <property type="entry name" value="AAA_22"/>
    <property type="match status" value="1"/>
</dbReference>
<feature type="domain" description="HTH luxR-type" evidence="2">
    <location>
        <begin position="727"/>
        <end position="792"/>
    </location>
</feature>
<organism evidence="3 4">
    <name type="scientific">Pseudonocardia yuanmonensis</name>
    <dbReference type="NCBI Taxonomy" id="1095914"/>
    <lineage>
        <taxon>Bacteria</taxon>
        <taxon>Bacillati</taxon>
        <taxon>Actinomycetota</taxon>
        <taxon>Actinomycetes</taxon>
        <taxon>Pseudonocardiales</taxon>
        <taxon>Pseudonocardiaceae</taxon>
        <taxon>Pseudonocardia</taxon>
    </lineage>
</organism>
<dbReference type="Gene3D" id="3.40.50.300">
    <property type="entry name" value="P-loop containing nucleotide triphosphate hydrolases"/>
    <property type="match status" value="1"/>
</dbReference>
<dbReference type="PRINTS" id="PR00038">
    <property type="entry name" value="HTHLUXR"/>
</dbReference>
<protein>
    <submittedName>
        <fullName evidence="3">LuxR family transcriptional regulator</fullName>
    </submittedName>
</protein>
<dbReference type="InterPro" id="IPR027417">
    <property type="entry name" value="P-loop_NTPase"/>
</dbReference>
<keyword evidence="4" id="KW-1185">Reference proteome</keyword>
<dbReference type="InterPro" id="IPR036388">
    <property type="entry name" value="WH-like_DNA-bd_sf"/>
</dbReference>
<dbReference type="InterPro" id="IPR000792">
    <property type="entry name" value="Tscrpt_reg_LuxR_C"/>
</dbReference>
<dbReference type="Proteomes" id="UP001500325">
    <property type="component" value="Unassembled WGS sequence"/>
</dbReference>
<dbReference type="SMART" id="SM00421">
    <property type="entry name" value="HTH_LUXR"/>
    <property type="match status" value="1"/>
</dbReference>
<sequence length="792" mass="85423">MAGVAGDARAPRVRSREVGAKDPTTALTSFIGRRQTVAALEAELRTSRLVTVTGPGGVGKTRTALTVAAGADMGDDVLVVELASVTEPSQVAPAVATALGVPDQSNRDAVDRLVDHLAGWRALLVLDNCEHLLEASADLVVRLLGALPELRILTTSREPLGIAGERVHLLAPLAVPDEAEASGTAALDHVPAVRLLVDRARSVLPDFAVTPENREAVVTLCRQLDGLPLAIELAALRLRSLSVSQVVERLDRRFTLLAGTDRSADSRQRSLRALIDWSHDLCGPRERLLWARMAVFPAAVDLETVERVCGFGELADDHLLDALDGLVGKSIVVAERDGEHVRYGQFVTLREYGAELLVSTGEAAELCRRHRDHFIDRAALSVRRWCGPHQAADLARLREDHPNLVAALAWSAETPGEAPAGAWLASLLRYHWIAGGFLSNGRRWLERLLGDLEPGTCERGTALWVTAWVALIQGDRAVAREYLRESATIAQQLGDEAMQGHVANWRALLNLFEGDLHAAIELYRQAIRLHRRVDDVASELTAAFQLAMAQAYADHPRDALRTCSTVVARASGEGELWNRAYAHWAAAISHLHLGDVPEARTAIAQAMRIEQDFRDGVCTALCIEVCSWVAASFGRASDAAALAGMAGSVWRRIGTALKAFGPHAFAEALRHAERVDEAIGEAQAASIRAQYGEVSVSDAVRLGLELLGGRKGAARARQPLAPPPPVPTVDASSLTSRERQIAVLIARGMSNRAIAAELTISPRTVDGHVERILRKLDFSSRSQVASWVAATT</sequence>
<evidence type="ECO:0000256" key="1">
    <source>
        <dbReference type="SAM" id="MobiDB-lite"/>
    </source>
</evidence>
<dbReference type="InterPro" id="IPR049945">
    <property type="entry name" value="AAA_22"/>
</dbReference>
<dbReference type="SUPFAM" id="SSF46894">
    <property type="entry name" value="C-terminal effector domain of the bipartite response regulators"/>
    <property type="match status" value="1"/>
</dbReference>
<dbReference type="InterPro" id="IPR011990">
    <property type="entry name" value="TPR-like_helical_dom_sf"/>
</dbReference>
<dbReference type="InterPro" id="IPR058852">
    <property type="entry name" value="HTH_77"/>
</dbReference>
<dbReference type="Pfam" id="PF25872">
    <property type="entry name" value="HTH_77"/>
    <property type="match status" value="1"/>
</dbReference>
<comment type="caution">
    <text evidence="3">The sequence shown here is derived from an EMBL/GenBank/DDBJ whole genome shotgun (WGS) entry which is preliminary data.</text>
</comment>
<gene>
    <name evidence="3" type="ORF">GCM10023215_57920</name>
</gene>
<dbReference type="PRINTS" id="PR00364">
    <property type="entry name" value="DISEASERSIST"/>
</dbReference>
<proteinExistence type="predicted"/>
<dbReference type="CDD" id="cd06170">
    <property type="entry name" value="LuxR_C_like"/>
    <property type="match status" value="1"/>
</dbReference>
<evidence type="ECO:0000259" key="2">
    <source>
        <dbReference type="PROSITE" id="PS50043"/>
    </source>
</evidence>
<dbReference type="PANTHER" id="PTHR47691">
    <property type="entry name" value="REGULATOR-RELATED"/>
    <property type="match status" value="1"/>
</dbReference>
<dbReference type="Gene3D" id="1.10.10.10">
    <property type="entry name" value="Winged helix-like DNA-binding domain superfamily/Winged helix DNA-binding domain"/>
    <property type="match status" value="1"/>
</dbReference>
<dbReference type="Pfam" id="PF00196">
    <property type="entry name" value="GerE"/>
    <property type="match status" value="1"/>
</dbReference>
<dbReference type="EMBL" id="BAABIC010000027">
    <property type="protein sequence ID" value="GAA4708868.1"/>
    <property type="molecule type" value="Genomic_DNA"/>
</dbReference>
<reference evidence="4" key="1">
    <citation type="journal article" date="2019" name="Int. J. Syst. Evol. Microbiol.">
        <title>The Global Catalogue of Microorganisms (GCM) 10K type strain sequencing project: providing services to taxonomists for standard genome sequencing and annotation.</title>
        <authorList>
            <consortium name="The Broad Institute Genomics Platform"/>
            <consortium name="The Broad Institute Genome Sequencing Center for Infectious Disease"/>
            <person name="Wu L."/>
            <person name="Ma J."/>
        </authorList>
    </citation>
    <scope>NUCLEOTIDE SEQUENCE [LARGE SCALE GENOMIC DNA]</scope>
    <source>
        <strain evidence="4">JCM 18055</strain>
    </source>
</reference>
<dbReference type="SUPFAM" id="SSF48452">
    <property type="entry name" value="TPR-like"/>
    <property type="match status" value="1"/>
</dbReference>
<feature type="region of interest" description="Disordered" evidence="1">
    <location>
        <begin position="1"/>
        <end position="21"/>
    </location>
</feature>
<dbReference type="RefSeq" id="WP_345383953.1">
    <property type="nucleotide sequence ID" value="NZ_BAABIC010000027.1"/>
</dbReference>
<dbReference type="PROSITE" id="PS50043">
    <property type="entry name" value="HTH_LUXR_2"/>
    <property type="match status" value="1"/>
</dbReference>
<name>A0ABP8XLX6_9PSEU</name>
<accession>A0ABP8XLX6</accession>
<dbReference type="Gene3D" id="1.25.40.10">
    <property type="entry name" value="Tetratricopeptide repeat domain"/>
    <property type="match status" value="1"/>
</dbReference>
<feature type="region of interest" description="Disordered" evidence="1">
    <location>
        <begin position="715"/>
        <end position="734"/>
    </location>
</feature>
<evidence type="ECO:0000313" key="3">
    <source>
        <dbReference type="EMBL" id="GAA4708868.1"/>
    </source>
</evidence>
<evidence type="ECO:0000313" key="4">
    <source>
        <dbReference type="Proteomes" id="UP001500325"/>
    </source>
</evidence>
<dbReference type="PROSITE" id="PS00622">
    <property type="entry name" value="HTH_LUXR_1"/>
    <property type="match status" value="1"/>
</dbReference>
<dbReference type="InterPro" id="IPR016032">
    <property type="entry name" value="Sig_transdc_resp-reg_C-effctor"/>
</dbReference>
<dbReference type="SUPFAM" id="SSF52540">
    <property type="entry name" value="P-loop containing nucleoside triphosphate hydrolases"/>
    <property type="match status" value="1"/>
</dbReference>
<dbReference type="PANTHER" id="PTHR47691:SF3">
    <property type="entry name" value="HTH-TYPE TRANSCRIPTIONAL REGULATOR RV0890C-RELATED"/>
    <property type="match status" value="1"/>
</dbReference>